<dbReference type="Gene3D" id="3.20.20.190">
    <property type="entry name" value="Phosphatidylinositol (PI) phosphodiesterase"/>
    <property type="match status" value="1"/>
</dbReference>
<dbReference type="RefSeq" id="WP_354701707.1">
    <property type="nucleotide sequence ID" value="NZ_CP114014.1"/>
</dbReference>
<evidence type="ECO:0000256" key="3">
    <source>
        <dbReference type="ARBA" id="ARBA00022989"/>
    </source>
</evidence>
<comment type="subcellular location">
    <subcellularLocation>
        <location evidence="1">Membrane</location>
    </subcellularLocation>
</comment>
<keyword evidence="2" id="KW-0812">Transmembrane</keyword>
<proteinExistence type="predicted"/>
<evidence type="ECO:0000256" key="5">
    <source>
        <dbReference type="SAM" id="SignalP"/>
    </source>
</evidence>
<dbReference type="InterPro" id="IPR051008">
    <property type="entry name" value="Telomere_Capping_Maintenance"/>
</dbReference>
<evidence type="ECO:0000256" key="2">
    <source>
        <dbReference type="ARBA" id="ARBA00022692"/>
    </source>
</evidence>
<dbReference type="Pfam" id="PF26178">
    <property type="entry name" value="PI-PLC_cat"/>
    <property type="match status" value="1"/>
</dbReference>
<accession>A0AAU7AU15</accession>
<name>A0AAU7AU15_9ACTN</name>
<evidence type="ECO:0000313" key="6">
    <source>
        <dbReference type="EMBL" id="XAY05190.1"/>
    </source>
</evidence>
<dbReference type="InterPro" id="IPR017946">
    <property type="entry name" value="PLC-like_Pdiesterase_TIM-brl"/>
</dbReference>
<protein>
    <recommendedName>
        <fullName evidence="7">Phosphatidylinositol diacylglycerol-lyase</fullName>
    </recommendedName>
</protein>
<dbReference type="KEGG" id="parq:DSM112329_02034"/>
<evidence type="ECO:0000256" key="4">
    <source>
        <dbReference type="ARBA" id="ARBA00023136"/>
    </source>
</evidence>
<reference evidence="6" key="1">
    <citation type="submission" date="2022-12" db="EMBL/GenBank/DDBJ databases">
        <title>Paraconexibacter alkalitolerans sp. nov. and Baekduia alba sp. nov., isolated from soil and emended description of the genera Paraconexibacter (Chun et al., 2020) and Baekduia (An et al., 2020).</title>
        <authorList>
            <person name="Vieira S."/>
            <person name="Huber K.J."/>
            <person name="Geppert A."/>
            <person name="Wolf J."/>
            <person name="Neumann-Schaal M."/>
            <person name="Muesken M."/>
            <person name="Overmann J."/>
        </authorList>
    </citation>
    <scope>NUCLEOTIDE SEQUENCE</scope>
    <source>
        <strain evidence="6">AEG42_29</strain>
    </source>
</reference>
<dbReference type="SUPFAM" id="SSF51695">
    <property type="entry name" value="PLC-like phosphodiesterases"/>
    <property type="match status" value="1"/>
</dbReference>
<dbReference type="AlphaFoldDB" id="A0AAU7AU15"/>
<organism evidence="6">
    <name type="scientific">Paraconexibacter sp. AEG42_29</name>
    <dbReference type="NCBI Taxonomy" id="2997339"/>
    <lineage>
        <taxon>Bacteria</taxon>
        <taxon>Bacillati</taxon>
        <taxon>Actinomycetota</taxon>
        <taxon>Thermoleophilia</taxon>
        <taxon>Solirubrobacterales</taxon>
        <taxon>Paraconexibacteraceae</taxon>
        <taxon>Paraconexibacter</taxon>
    </lineage>
</organism>
<keyword evidence="5" id="KW-0732">Signal</keyword>
<feature type="chain" id="PRO_5043526192" description="Phosphatidylinositol diacylglycerol-lyase" evidence="5">
    <location>
        <begin position="26"/>
        <end position="485"/>
    </location>
</feature>
<keyword evidence="4" id="KW-0472">Membrane</keyword>
<dbReference type="PANTHER" id="PTHR35518">
    <property type="entry name" value="MAINTENANCE OF TELOMOERE CAPPING"/>
    <property type="match status" value="1"/>
</dbReference>
<evidence type="ECO:0000256" key="1">
    <source>
        <dbReference type="ARBA" id="ARBA00004370"/>
    </source>
</evidence>
<evidence type="ECO:0008006" key="7">
    <source>
        <dbReference type="Google" id="ProtNLM"/>
    </source>
</evidence>
<sequence>MGTCSRARALLTVTAVMLTTAAATAPTGRAQAPVPAPSPTAACAQLAPIALPCTLLGKATEALSAACRRAGVPDAQCTLPLAKRVTRAEKDAYLTSAVHRNAQFQSRLGDALPLLQAPWLGTHNSFNSVSEEFTASRSDSNQQLSLTDQLDIDIRSLEIDLHYLARSGAPGGREVVVCHGQGPSALDAGCTSEPPFTAVLPEVANWLNAPGHADEVLLLYLEDDMENDAAYPLAVATLDAVLRRPDGRSLIYRPAAGTRAANGCSPLPLTLTRAQVRASGARVVLVGKCAKGWASNVHDWNPVHVESGRTAAYRPYPACDGTYARSVYATKLVRYYEDSTLVATVIDPATPSVDPEALTPAKVAAMTACGVGLFGFDQLLPQDGRIAASIWSWAAGQPKATATCTVQGTDARWRTSRCTVARRAACIRSGTRWTLTAKAVPFSRARKACRSRGARFAVPRSGLQNQQLHAAAGGPHAVWIAHRTR</sequence>
<feature type="signal peptide" evidence="5">
    <location>
        <begin position="1"/>
        <end position="25"/>
    </location>
</feature>
<dbReference type="PANTHER" id="PTHR35518:SF2">
    <property type="entry name" value="MAINTENANCE OF TELOMERE CAPPING PROTEIN 6"/>
    <property type="match status" value="1"/>
</dbReference>
<gene>
    <name evidence="6" type="ORF">DSM112329_02034</name>
</gene>
<dbReference type="GO" id="GO:0008081">
    <property type="term" value="F:phosphoric diester hydrolase activity"/>
    <property type="evidence" value="ECO:0007669"/>
    <property type="project" value="InterPro"/>
</dbReference>
<keyword evidence="3" id="KW-1133">Transmembrane helix</keyword>
<dbReference type="EMBL" id="CP114014">
    <property type="protein sequence ID" value="XAY05190.1"/>
    <property type="molecule type" value="Genomic_DNA"/>
</dbReference>
<dbReference type="GO" id="GO:0006629">
    <property type="term" value="P:lipid metabolic process"/>
    <property type="evidence" value="ECO:0007669"/>
    <property type="project" value="InterPro"/>
</dbReference>
<dbReference type="PROSITE" id="PS50007">
    <property type="entry name" value="PIPLC_X_DOMAIN"/>
    <property type="match status" value="1"/>
</dbReference>
<dbReference type="GO" id="GO:0016020">
    <property type="term" value="C:membrane"/>
    <property type="evidence" value="ECO:0007669"/>
    <property type="project" value="UniProtKB-SubCell"/>
</dbReference>